<evidence type="ECO:0000259" key="4">
    <source>
        <dbReference type="PROSITE" id="PS50893"/>
    </source>
</evidence>
<evidence type="ECO:0000313" key="6">
    <source>
        <dbReference type="Proteomes" id="UP000054226"/>
    </source>
</evidence>
<reference evidence="5 6" key="1">
    <citation type="journal article" date="2013" name="Genome Announc.">
        <title>Draft Genome Sequence of Amycolatopsis decaplanina Strain DSM 44594T.</title>
        <authorList>
            <person name="Kaur N."/>
            <person name="Kumar S."/>
            <person name="Bala M."/>
            <person name="Raghava G.P."/>
            <person name="Mayilraj S."/>
        </authorList>
    </citation>
    <scope>NUCLEOTIDE SEQUENCE [LARGE SCALE GENOMIC DNA]</scope>
    <source>
        <strain evidence="5 6">DSM 44594</strain>
    </source>
</reference>
<sequence>MTENPVIEATGLGKRYRRKWALRDCSLSVPKGRVVALVGPNGAGKTTFLHLAVGLLDASLGSVSIQGTAAFLAQDKPLYSGFSIAEMLKFGRRLNPGWDDEFALKRVDSLGLSLKHKVGKLSGGQRAQVALTLALAKRPDLLVLDEPLANLDPLARHEVMRGLMEAVAETGMTVLLSSHVVSDLENTCDWLIVLNGGRVQVSGDIDELVAGHRTLSGPVEEADALAKRVTVVDEVRTGRQATVFARTAPVPLSPQWTERPANLEELVLAYLRRPESASLPRPTLASA</sequence>
<keyword evidence="6" id="KW-1185">Reference proteome</keyword>
<dbReference type="Proteomes" id="UP000054226">
    <property type="component" value="Unassembled WGS sequence"/>
</dbReference>
<keyword evidence="1" id="KW-0813">Transport</keyword>
<dbReference type="Pfam" id="PF00005">
    <property type="entry name" value="ABC_tran"/>
    <property type="match status" value="1"/>
</dbReference>
<evidence type="ECO:0000313" key="5">
    <source>
        <dbReference type="EMBL" id="EME58370.1"/>
    </source>
</evidence>
<keyword evidence="2" id="KW-0547">Nucleotide-binding</keyword>
<dbReference type="SMART" id="SM00382">
    <property type="entry name" value="AAA"/>
    <property type="match status" value="1"/>
</dbReference>
<dbReference type="EMBL" id="AOHO01000055">
    <property type="protein sequence ID" value="EME58370.1"/>
    <property type="molecule type" value="Genomic_DNA"/>
</dbReference>
<keyword evidence="3 5" id="KW-0067">ATP-binding</keyword>
<comment type="caution">
    <text evidence="5">The sequence shown here is derived from an EMBL/GenBank/DDBJ whole genome shotgun (WGS) entry which is preliminary data.</text>
</comment>
<evidence type="ECO:0000256" key="2">
    <source>
        <dbReference type="ARBA" id="ARBA00022741"/>
    </source>
</evidence>
<dbReference type="OrthoDB" id="9804819at2"/>
<dbReference type="InterPro" id="IPR003439">
    <property type="entry name" value="ABC_transporter-like_ATP-bd"/>
</dbReference>
<protein>
    <submittedName>
        <fullName evidence="5">ABC transporter ATP-binding protein</fullName>
    </submittedName>
</protein>
<dbReference type="Gene3D" id="3.40.50.300">
    <property type="entry name" value="P-loop containing nucleotide triphosphate hydrolases"/>
    <property type="match status" value="1"/>
</dbReference>
<dbReference type="PROSITE" id="PS50893">
    <property type="entry name" value="ABC_TRANSPORTER_2"/>
    <property type="match status" value="1"/>
</dbReference>
<dbReference type="PATRIC" id="fig|1284240.4.peg.3526"/>
<dbReference type="GO" id="GO:0005524">
    <property type="term" value="F:ATP binding"/>
    <property type="evidence" value="ECO:0007669"/>
    <property type="project" value="UniProtKB-KW"/>
</dbReference>
<dbReference type="PANTHER" id="PTHR42939:SF1">
    <property type="entry name" value="ABC TRANSPORTER ATP-BINDING PROTEIN ALBC-RELATED"/>
    <property type="match status" value="1"/>
</dbReference>
<dbReference type="SUPFAM" id="SSF52540">
    <property type="entry name" value="P-loop containing nucleoside triphosphate hydrolases"/>
    <property type="match status" value="1"/>
</dbReference>
<feature type="domain" description="ABC transporter" evidence="4">
    <location>
        <begin position="7"/>
        <end position="221"/>
    </location>
</feature>
<accession>M2Y9T8</accession>
<dbReference type="RefSeq" id="WP_007031329.1">
    <property type="nucleotide sequence ID" value="NZ_AOHO01000055.1"/>
</dbReference>
<organism evidence="5 6">
    <name type="scientific">Amycolatopsis decaplanina DSM 44594</name>
    <dbReference type="NCBI Taxonomy" id="1284240"/>
    <lineage>
        <taxon>Bacteria</taxon>
        <taxon>Bacillati</taxon>
        <taxon>Actinomycetota</taxon>
        <taxon>Actinomycetes</taxon>
        <taxon>Pseudonocardiales</taxon>
        <taxon>Pseudonocardiaceae</taxon>
        <taxon>Amycolatopsis</taxon>
    </lineage>
</organism>
<dbReference type="InterPro" id="IPR051782">
    <property type="entry name" value="ABC_Transporter_VariousFunc"/>
</dbReference>
<evidence type="ECO:0000256" key="3">
    <source>
        <dbReference type="ARBA" id="ARBA00022840"/>
    </source>
</evidence>
<evidence type="ECO:0000256" key="1">
    <source>
        <dbReference type="ARBA" id="ARBA00022448"/>
    </source>
</evidence>
<dbReference type="InterPro" id="IPR003593">
    <property type="entry name" value="AAA+_ATPase"/>
</dbReference>
<dbReference type="PANTHER" id="PTHR42939">
    <property type="entry name" value="ABC TRANSPORTER ATP-BINDING PROTEIN ALBC-RELATED"/>
    <property type="match status" value="1"/>
</dbReference>
<gene>
    <name evidence="5" type="ORF">H074_17353</name>
</gene>
<dbReference type="GO" id="GO:0016887">
    <property type="term" value="F:ATP hydrolysis activity"/>
    <property type="evidence" value="ECO:0007669"/>
    <property type="project" value="InterPro"/>
</dbReference>
<dbReference type="AlphaFoldDB" id="M2Y9T8"/>
<dbReference type="CDD" id="cd03230">
    <property type="entry name" value="ABC_DR_subfamily_A"/>
    <property type="match status" value="1"/>
</dbReference>
<name>M2Y9T8_9PSEU</name>
<dbReference type="InterPro" id="IPR027417">
    <property type="entry name" value="P-loop_NTPase"/>
</dbReference>
<proteinExistence type="predicted"/>